<evidence type="ECO:0000256" key="1">
    <source>
        <dbReference type="ARBA" id="ARBA00004141"/>
    </source>
</evidence>
<evidence type="ECO:0000256" key="4">
    <source>
        <dbReference type="ARBA" id="ARBA00023136"/>
    </source>
</evidence>
<dbReference type="AlphaFoldDB" id="A0A166W9Z0"/>
<comment type="subcellular location">
    <subcellularLocation>
        <location evidence="1">Membrane</location>
        <topology evidence="1">Multi-pass membrane protein</topology>
    </subcellularLocation>
</comment>
<organism evidence="7 8">
    <name type="scientific">Athelia psychrophila</name>
    <dbReference type="NCBI Taxonomy" id="1759441"/>
    <lineage>
        <taxon>Eukaryota</taxon>
        <taxon>Fungi</taxon>
        <taxon>Dikarya</taxon>
        <taxon>Basidiomycota</taxon>
        <taxon>Agaricomycotina</taxon>
        <taxon>Agaricomycetes</taxon>
        <taxon>Agaricomycetidae</taxon>
        <taxon>Atheliales</taxon>
        <taxon>Atheliaceae</taxon>
        <taxon>Athelia</taxon>
    </lineage>
</organism>
<evidence type="ECO:0000259" key="6">
    <source>
        <dbReference type="PROSITE" id="PS50850"/>
    </source>
</evidence>
<dbReference type="PANTHER" id="PTHR23502:SF74">
    <property type="entry name" value="MAJOR FACILITATOR SUPERFAMILY (MFS) PROFILE DOMAIN-CONTAINING PROTEIN"/>
    <property type="match status" value="1"/>
</dbReference>
<keyword evidence="4 5" id="KW-0472">Membrane</keyword>
<feature type="transmembrane region" description="Helical" evidence="5">
    <location>
        <begin position="314"/>
        <end position="333"/>
    </location>
</feature>
<dbReference type="EMBL" id="KV417482">
    <property type="protein sequence ID" value="KZP33542.1"/>
    <property type="molecule type" value="Genomic_DNA"/>
</dbReference>
<feature type="domain" description="Major facilitator superfamily (MFS) profile" evidence="6">
    <location>
        <begin position="81"/>
        <end position="543"/>
    </location>
</feature>
<dbReference type="OrthoDB" id="9986881at2759"/>
<dbReference type="GO" id="GO:0005886">
    <property type="term" value="C:plasma membrane"/>
    <property type="evidence" value="ECO:0007669"/>
    <property type="project" value="TreeGrafter"/>
</dbReference>
<dbReference type="SUPFAM" id="SSF103473">
    <property type="entry name" value="MFS general substrate transporter"/>
    <property type="match status" value="1"/>
</dbReference>
<feature type="transmembrane region" description="Helical" evidence="5">
    <location>
        <begin position="77"/>
        <end position="96"/>
    </location>
</feature>
<keyword evidence="2 5" id="KW-0812">Transmembrane</keyword>
<reference evidence="7 8" key="1">
    <citation type="journal article" date="2016" name="Mol. Biol. Evol.">
        <title>Comparative Genomics of Early-Diverging Mushroom-Forming Fungi Provides Insights into the Origins of Lignocellulose Decay Capabilities.</title>
        <authorList>
            <person name="Nagy L.G."/>
            <person name="Riley R."/>
            <person name="Tritt A."/>
            <person name="Adam C."/>
            <person name="Daum C."/>
            <person name="Floudas D."/>
            <person name="Sun H."/>
            <person name="Yadav J.S."/>
            <person name="Pangilinan J."/>
            <person name="Larsson K.H."/>
            <person name="Matsuura K."/>
            <person name="Barry K."/>
            <person name="Labutti K."/>
            <person name="Kuo R."/>
            <person name="Ohm R.A."/>
            <person name="Bhattacharya S.S."/>
            <person name="Shirouzu T."/>
            <person name="Yoshinaga Y."/>
            <person name="Martin F.M."/>
            <person name="Grigoriev I.V."/>
            <person name="Hibbett D.S."/>
        </authorList>
    </citation>
    <scope>NUCLEOTIDE SEQUENCE [LARGE SCALE GENOMIC DNA]</scope>
    <source>
        <strain evidence="7 8">CBS 109695</strain>
    </source>
</reference>
<dbReference type="STRING" id="436010.A0A166W9Z0"/>
<evidence type="ECO:0000256" key="3">
    <source>
        <dbReference type="ARBA" id="ARBA00022989"/>
    </source>
</evidence>
<feature type="transmembrane region" description="Helical" evidence="5">
    <location>
        <begin position="424"/>
        <end position="443"/>
    </location>
</feature>
<feature type="transmembrane region" description="Helical" evidence="5">
    <location>
        <begin position="393"/>
        <end position="412"/>
    </location>
</feature>
<feature type="transmembrane region" description="Helical" evidence="5">
    <location>
        <begin position="204"/>
        <end position="224"/>
    </location>
</feature>
<dbReference type="PROSITE" id="PS50850">
    <property type="entry name" value="MFS"/>
    <property type="match status" value="1"/>
</dbReference>
<protein>
    <submittedName>
        <fullName evidence="7">MFS general substrate transporter</fullName>
    </submittedName>
</protein>
<name>A0A166W9Z0_9AGAM</name>
<dbReference type="GO" id="GO:0022857">
    <property type="term" value="F:transmembrane transporter activity"/>
    <property type="evidence" value="ECO:0007669"/>
    <property type="project" value="InterPro"/>
</dbReference>
<dbReference type="Proteomes" id="UP000076532">
    <property type="component" value="Unassembled WGS sequence"/>
</dbReference>
<feature type="transmembrane region" description="Helical" evidence="5">
    <location>
        <begin position="353"/>
        <end position="372"/>
    </location>
</feature>
<dbReference type="PANTHER" id="PTHR23502">
    <property type="entry name" value="MAJOR FACILITATOR SUPERFAMILY"/>
    <property type="match status" value="1"/>
</dbReference>
<dbReference type="InterPro" id="IPR036259">
    <property type="entry name" value="MFS_trans_sf"/>
</dbReference>
<evidence type="ECO:0000313" key="7">
    <source>
        <dbReference type="EMBL" id="KZP33542.1"/>
    </source>
</evidence>
<proteinExistence type="predicted"/>
<evidence type="ECO:0000313" key="8">
    <source>
        <dbReference type="Proteomes" id="UP000076532"/>
    </source>
</evidence>
<evidence type="ECO:0000256" key="5">
    <source>
        <dbReference type="SAM" id="Phobius"/>
    </source>
</evidence>
<sequence length="543" mass="59739">MTFINDHLDHPAVRPLSPGLEAEISRDERDIEFYGGDDPQDPKDLKKESAAEPVDANLVTWDGPNDQANPQNWSIRYKWFVTFVCCLMTVNVTFASSAPSTTSAGISASFHVSAEVTYLVTTVFLLGYVTGPVIWGPGSELLGRRTIFVVCMSLYTLFHLPQALAPDITCLLIARFFGGVFAVAPLVNCGGVIADIWDGGRRGAATSLFTACVFLGPVLGPIVGGFVVESSLGWRWVYWIMMIFAGVCTLFMVAFLPETYSPVILQRKAVRLRKEHPEENKELYAMHERQDWSPRGVLHRTLYRPFLMLFREPILVLVTVYLSLIYGVLYALFEAFPLIFIVKHGFTLSQSGLVFIGVGVGTSLGAWLNLVLGRHYPGLMIKWRGFPPPEERLYGAMVGSLSFVIGIFWVGWSGNSPSTPWAVPAVGTIWIGMSVSLIFMSLLSYLVDTYLMYAASAFAANTICRSAVGAAFPLFTVQMFEGMGVGWACTLLGCVGILLTPAPFLFYKYGSRIRARSTFAPGLDLKIAKELAEEGQSEKALSV</sequence>
<evidence type="ECO:0000256" key="2">
    <source>
        <dbReference type="ARBA" id="ARBA00022692"/>
    </source>
</evidence>
<dbReference type="CDD" id="cd17323">
    <property type="entry name" value="MFS_Tpo1_MDR_like"/>
    <property type="match status" value="1"/>
</dbReference>
<feature type="transmembrane region" description="Helical" evidence="5">
    <location>
        <begin position="176"/>
        <end position="197"/>
    </location>
</feature>
<feature type="transmembrane region" description="Helical" evidence="5">
    <location>
        <begin position="236"/>
        <end position="257"/>
    </location>
</feature>
<feature type="transmembrane region" description="Helical" evidence="5">
    <location>
        <begin position="147"/>
        <end position="164"/>
    </location>
</feature>
<feature type="transmembrane region" description="Helical" evidence="5">
    <location>
        <begin position="116"/>
        <end position="135"/>
    </location>
</feature>
<dbReference type="FunFam" id="1.20.1250.20:FF:000011">
    <property type="entry name" value="MFS multidrug transporter, putative"/>
    <property type="match status" value="1"/>
</dbReference>
<dbReference type="InterPro" id="IPR011701">
    <property type="entry name" value="MFS"/>
</dbReference>
<gene>
    <name evidence="7" type="ORF">FIBSPDRAFT_773242</name>
</gene>
<accession>A0A166W9Z0</accession>
<feature type="transmembrane region" description="Helical" evidence="5">
    <location>
        <begin position="484"/>
        <end position="507"/>
    </location>
</feature>
<feature type="transmembrane region" description="Helical" evidence="5">
    <location>
        <begin position="450"/>
        <end position="472"/>
    </location>
</feature>
<dbReference type="InterPro" id="IPR020846">
    <property type="entry name" value="MFS_dom"/>
</dbReference>
<dbReference type="Gene3D" id="1.20.1250.20">
    <property type="entry name" value="MFS general substrate transporter like domains"/>
    <property type="match status" value="1"/>
</dbReference>
<keyword evidence="8" id="KW-1185">Reference proteome</keyword>
<keyword evidence="3 5" id="KW-1133">Transmembrane helix</keyword>
<dbReference type="Pfam" id="PF07690">
    <property type="entry name" value="MFS_1"/>
    <property type="match status" value="1"/>
</dbReference>